<dbReference type="Pfam" id="PF00005">
    <property type="entry name" value="ABC_tran"/>
    <property type="match status" value="1"/>
</dbReference>
<dbReference type="InterPro" id="IPR027417">
    <property type="entry name" value="P-loop_NTPase"/>
</dbReference>
<evidence type="ECO:0000313" key="5">
    <source>
        <dbReference type="Proteomes" id="UP001167919"/>
    </source>
</evidence>
<dbReference type="PANTHER" id="PTHR43394">
    <property type="entry name" value="ATP-DEPENDENT PERMEASE MDL1, MITOCHONDRIAL"/>
    <property type="match status" value="1"/>
</dbReference>
<proteinExistence type="predicted"/>
<dbReference type="AlphaFoldDB" id="A0AAJ1VM11"/>
<keyword evidence="2" id="KW-0067">ATP-binding</keyword>
<dbReference type="Proteomes" id="UP001167919">
    <property type="component" value="Unassembled WGS sequence"/>
</dbReference>
<dbReference type="EMBL" id="CP029684">
    <property type="protein sequence ID" value="QAS69676.1"/>
    <property type="molecule type" value="Genomic_DNA"/>
</dbReference>
<reference evidence="3 4" key="1">
    <citation type="journal article" date="2019" name="Syst. Appl. Microbiol.">
        <title>Oenococcus sicerae sp. nov., isolated from French cider.</title>
        <authorList>
            <person name="Cousin F.J."/>
            <person name="Le Guellec R."/>
            <person name="Chagnot C."/>
            <person name="Goux D."/>
            <person name="Dalmasso M."/>
            <person name="Laplace J.M."/>
            <person name="Cretenet M."/>
        </authorList>
    </citation>
    <scope>NUCLEOTIDE SEQUENCE [LARGE SCALE GENOMIC DNA]</scope>
    <source>
        <strain evidence="3 4">UCMA 15228</strain>
    </source>
</reference>
<dbReference type="PROSITE" id="PS00211">
    <property type="entry name" value="ABC_TRANSPORTER_1"/>
    <property type="match status" value="1"/>
</dbReference>
<keyword evidence="4" id="KW-1185">Reference proteome</keyword>
<sequence length="202" mass="22896">MDNYFFDRKILSTKQGTINRGGKKHPSFGLQYWREHVAYVPQQGSILVGTLRDNLTIGLKKDVSDEQINQALKAASAFDFVEKLPKKIDTDLSERGANISGGQLQRIMIARAFLKQADIYIFDEATASLDSQSEFFIQQAIDKIKSKATIIIVAHRLATVKNADQILFLEHGKITGQGTHEELYKTHPLYRKYVQEQLLKQA</sequence>
<dbReference type="SUPFAM" id="SSF52540">
    <property type="entry name" value="P-loop containing nucleoside triphosphate hydrolases"/>
    <property type="match status" value="1"/>
</dbReference>
<name>A0AAJ1VM11_9LACO</name>
<accession>A0AAJ1VM11</accession>
<dbReference type="PANTHER" id="PTHR43394:SF1">
    <property type="entry name" value="ATP-BINDING CASSETTE SUB-FAMILY B MEMBER 10, MITOCHONDRIAL"/>
    <property type="match status" value="1"/>
</dbReference>
<dbReference type="GO" id="GO:0015421">
    <property type="term" value="F:ABC-type oligopeptide transporter activity"/>
    <property type="evidence" value="ECO:0007669"/>
    <property type="project" value="TreeGrafter"/>
</dbReference>
<dbReference type="GO" id="GO:0016887">
    <property type="term" value="F:ATP hydrolysis activity"/>
    <property type="evidence" value="ECO:0007669"/>
    <property type="project" value="InterPro"/>
</dbReference>
<evidence type="ECO:0000313" key="3">
    <source>
        <dbReference type="EMBL" id="QAS69676.1"/>
    </source>
</evidence>
<dbReference type="Proteomes" id="UP000286907">
    <property type="component" value="Chromosome"/>
</dbReference>
<dbReference type="EMBL" id="SDWY01000002">
    <property type="protein sequence ID" value="MDN6900068.1"/>
    <property type="molecule type" value="Genomic_DNA"/>
</dbReference>
<dbReference type="Gene3D" id="3.40.50.300">
    <property type="entry name" value="P-loop containing nucleotide triphosphate hydrolases"/>
    <property type="match status" value="1"/>
</dbReference>
<dbReference type="GO" id="GO:0005524">
    <property type="term" value="F:ATP binding"/>
    <property type="evidence" value="ECO:0007669"/>
    <property type="project" value="UniProtKB-KW"/>
</dbReference>
<gene>
    <name evidence="3" type="ORF">DLJ48_03655</name>
    <name evidence="2" type="ORF">EVC35_03490</name>
</gene>
<protein>
    <submittedName>
        <fullName evidence="2">ATP-binding cassette domain-containing protein</fullName>
    </submittedName>
</protein>
<dbReference type="InterPro" id="IPR039421">
    <property type="entry name" value="Type_1_exporter"/>
</dbReference>
<dbReference type="PROSITE" id="PS50893">
    <property type="entry name" value="ABC_TRANSPORTER_2"/>
    <property type="match status" value="1"/>
</dbReference>
<dbReference type="InterPro" id="IPR003439">
    <property type="entry name" value="ABC_transporter-like_ATP-bd"/>
</dbReference>
<dbReference type="InterPro" id="IPR017871">
    <property type="entry name" value="ABC_transporter-like_CS"/>
</dbReference>
<evidence type="ECO:0000313" key="2">
    <source>
        <dbReference type="EMBL" id="MDN6900068.1"/>
    </source>
</evidence>
<feature type="domain" description="ABC transporter" evidence="1">
    <location>
        <begin position="1"/>
        <end position="196"/>
    </location>
</feature>
<keyword evidence="2" id="KW-0547">Nucleotide-binding</keyword>
<reference evidence="3" key="3">
    <citation type="submission" date="2020-01" db="EMBL/GenBank/DDBJ databases">
        <authorList>
            <person name="Cousin F.J."/>
            <person name="Le Guellec R."/>
            <person name="Cretenet M."/>
        </authorList>
    </citation>
    <scope>NUCLEOTIDE SEQUENCE</scope>
    <source>
        <strain evidence="3">UCMA 15228</strain>
    </source>
</reference>
<evidence type="ECO:0000259" key="1">
    <source>
        <dbReference type="PROSITE" id="PS50893"/>
    </source>
</evidence>
<reference evidence="2" key="2">
    <citation type="submission" date="2019-01" db="EMBL/GenBank/DDBJ databases">
        <title>Oenococcus sicerae UCMA17102.</title>
        <authorList>
            <person name="Cousin F.J."/>
            <person name="Le Guellec R."/>
            <person name="Cretenet M."/>
        </authorList>
    </citation>
    <scope>NUCLEOTIDE SEQUENCE</scope>
    <source>
        <strain evidence="2">UCMA17102</strain>
    </source>
</reference>
<organism evidence="2 5">
    <name type="scientific">Oenococcus sicerae</name>
    <dbReference type="NCBI Taxonomy" id="2203724"/>
    <lineage>
        <taxon>Bacteria</taxon>
        <taxon>Bacillati</taxon>
        <taxon>Bacillota</taxon>
        <taxon>Bacilli</taxon>
        <taxon>Lactobacillales</taxon>
        <taxon>Lactobacillaceae</taxon>
        <taxon>Oenococcus</taxon>
    </lineage>
</organism>
<evidence type="ECO:0000313" key="4">
    <source>
        <dbReference type="Proteomes" id="UP000286907"/>
    </source>
</evidence>